<dbReference type="InterPro" id="IPR023346">
    <property type="entry name" value="Lysozyme-like_dom_sf"/>
</dbReference>
<keyword evidence="3" id="KW-1185">Reference proteome</keyword>
<gene>
    <name evidence="2" type="ORF">LR394_07770</name>
</gene>
<protein>
    <submittedName>
        <fullName evidence="2">Peptidoglycan-binding protein</fullName>
    </submittedName>
</protein>
<feature type="domain" description="Peptidoglycan binding-like" evidence="1">
    <location>
        <begin position="55"/>
        <end position="110"/>
    </location>
</feature>
<dbReference type="Proteomes" id="UP001138997">
    <property type="component" value="Unassembled WGS sequence"/>
</dbReference>
<evidence type="ECO:0000313" key="3">
    <source>
        <dbReference type="Proteomes" id="UP001138997"/>
    </source>
</evidence>
<dbReference type="Gene3D" id="1.10.101.10">
    <property type="entry name" value="PGBD-like superfamily/PGBD"/>
    <property type="match status" value="1"/>
</dbReference>
<comment type="caution">
    <text evidence="2">The sequence shown here is derived from an EMBL/GenBank/DDBJ whole genome shotgun (WGS) entry which is preliminary data.</text>
</comment>
<dbReference type="EMBL" id="JAJOMB010000003">
    <property type="protein sequence ID" value="MCD5310787.1"/>
    <property type="molecule type" value="Genomic_DNA"/>
</dbReference>
<proteinExistence type="predicted"/>
<name>A0A9X1N940_9ACTN</name>
<dbReference type="RefSeq" id="WP_231439963.1">
    <property type="nucleotide sequence ID" value="NZ_JAJOMB010000003.1"/>
</dbReference>
<dbReference type="InterPro" id="IPR036366">
    <property type="entry name" value="PGBDSf"/>
</dbReference>
<dbReference type="Pfam" id="PF01471">
    <property type="entry name" value="PG_binding_1"/>
    <property type="match status" value="1"/>
</dbReference>
<dbReference type="InterPro" id="IPR002477">
    <property type="entry name" value="Peptidoglycan-bd-like"/>
</dbReference>
<sequence length="245" mass="26118">MSAPTKPGRGMWSTTGGLLPARPGSKGGYYRAGEPMVGSAGLEADATYNDLVVTAAVKALQRRLDELYPSLGIRPSGIVGPLTVRGFALVQRDNGLTVDGICGPQTVRAMMMSLIQSTAAMYGIPVWPLIGIVGAESGWDPGAVGVGTPYDTGPCQINRDAHPAVTLEQACDWRFAFGWTAREFKTQRDRIAQIARPGMDLDELAVAAHNSPKAARRWAETGRPGTSPNPEAYVAKVRKAWKEAP</sequence>
<organism evidence="2 3">
    <name type="scientific">Kineosporia babensis</name>
    <dbReference type="NCBI Taxonomy" id="499548"/>
    <lineage>
        <taxon>Bacteria</taxon>
        <taxon>Bacillati</taxon>
        <taxon>Actinomycetota</taxon>
        <taxon>Actinomycetes</taxon>
        <taxon>Kineosporiales</taxon>
        <taxon>Kineosporiaceae</taxon>
        <taxon>Kineosporia</taxon>
    </lineage>
</organism>
<evidence type="ECO:0000313" key="2">
    <source>
        <dbReference type="EMBL" id="MCD5310787.1"/>
    </source>
</evidence>
<dbReference type="Gene3D" id="1.10.530.10">
    <property type="match status" value="1"/>
</dbReference>
<dbReference type="AlphaFoldDB" id="A0A9X1N940"/>
<dbReference type="InterPro" id="IPR036365">
    <property type="entry name" value="PGBD-like_sf"/>
</dbReference>
<accession>A0A9X1N940</accession>
<reference evidence="2" key="1">
    <citation type="submission" date="2021-11" db="EMBL/GenBank/DDBJ databases">
        <title>Streptomyces corallinus and Kineosporia corallina sp. nov., two new coral-derived marine actinobacteria.</title>
        <authorList>
            <person name="Buangrab K."/>
            <person name="Sutthacheep M."/>
            <person name="Yeemin T."/>
            <person name="Harunari E."/>
            <person name="Igarashi Y."/>
            <person name="Sripreechasak P."/>
            <person name="Kanchanasin P."/>
            <person name="Tanasupawat S."/>
            <person name="Phongsopitanun W."/>
        </authorList>
    </citation>
    <scope>NUCLEOTIDE SEQUENCE</scope>
    <source>
        <strain evidence="2">JCM 31032</strain>
    </source>
</reference>
<evidence type="ECO:0000259" key="1">
    <source>
        <dbReference type="Pfam" id="PF01471"/>
    </source>
</evidence>
<dbReference type="SUPFAM" id="SSF47090">
    <property type="entry name" value="PGBD-like"/>
    <property type="match status" value="1"/>
</dbReference>
<dbReference type="SUPFAM" id="SSF53955">
    <property type="entry name" value="Lysozyme-like"/>
    <property type="match status" value="1"/>
</dbReference>